<dbReference type="RefSeq" id="WP_109774240.1">
    <property type="nucleotide sequence ID" value="NZ_QGDQ01000011.1"/>
</dbReference>
<comment type="caution">
    <text evidence="2">The sequence shown here is derived from an EMBL/GenBank/DDBJ whole genome shotgun (WGS) entry which is preliminary data.</text>
</comment>
<dbReference type="EMBL" id="QGDQ01000011">
    <property type="protein sequence ID" value="PWJ53628.1"/>
    <property type="molecule type" value="Genomic_DNA"/>
</dbReference>
<feature type="domain" description="Lon N-terminal" evidence="1">
    <location>
        <begin position="5"/>
        <end position="206"/>
    </location>
</feature>
<dbReference type="InterPro" id="IPR003111">
    <property type="entry name" value="Lon_prtase_N"/>
</dbReference>
<protein>
    <recommendedName>
        <fullName evidence="1">Lon N-terminal domain-containing protein</fullName>
    </recommendedName>
</protein>
<proteinExistence type="predicted"/>
<name>A0A316A8U5_9ACTN</name>
<sequence>MSERLPLFPLRTVLVPGLVLPLTIFEPRYVALVEHLLSLPEEQRAFGVVALRHGRDAGSQPGAVDLHAIGCTAVVRDVSEPDGPGDGRYELITSGAVRFRLDGLDENAGTPYLTGLVSPVPEQSGADPDHLADLATSTAAAWTAYRVQLGISTTGVPGGVPEDPAVLSYLVMAGMVLDLPERQRLLELPDTATRLREERAILRREQILISELRSLPAQELLDDPPVYN</sequence>
<dbReference type="Pfam" id="PF02190">
    <property type="entry name" value="LON_substr_bdg"/>
    <property type="match status" value="1"/>
</dbReference>
<organism evidence="2 3">
    <name type="scientific">Quadrisphaera granulorum</name>
    <dbReference type="NCBI Taxonomy" id="317664"/>
    <lineage>
        <taxon>Bacteria</taxon>
        <taxon>Bacillati</taxon>
        <taxon>Actinomycetota</taxon>
        <taxon>Actinomycetes</taxon>
        <taxon>Kineosporiales</taxon>
        <taxon>Kineosporiaceae</taxon>
        <taxon>Quadrisphaera</taxon>
    </lineage>
</organism>
<dbReference type="SUPFAM" id="SSF88697">
    <property type="entry name" value="PUA domain-like"/>
    <property type="match status" value="1"/>
</dbReference>
<dbReference type="OrthoDB" id="25394at2"/>
<dbReference type="InterPro" id="IPR015947">
    <property type="entry name" value="PUA-like_sf"/>
</dbReference>
<reference evidence="2 3" key="1">
    <citation type="submission" date="2018-03" db="EMBL/GenBank/DDBJ databases">
        <title>Genomic Encyclopedia of Archaeal and Bacterial Type Strains, Phase II (KMG-II): from individual species to whole genera.</title>
        <authorList>
            <person name="Goeker M."/>
        </authorList>
    </citation>
    <scope>NUCLEOTIDE SEQUENCE [LARGE SCALE GENOMIC DNA]</scope>
    <source>
        <strain evidence="2 3">DSM 44889</strain>
    </source>
</reference>
<keyword evidence="3" id="KW-1185">Reference proteome</keyword>
<evidence type="ECO:0000259" key="1">
    <source>
        <dbReference type="PROSITE" id="PS51787"/>
    </source>
</evidence>
<dbReference type="Gene3D" id="2.30.130.40">
    <property type="entry name" value="LON domain-like"/>
    <property type="match status" value="1"/>
</dbReference>
<dbReference type="SMART" id="SM00464">
    <property type="entry name" value="LON"/>
    <property type="match status" value="1"/>
</dbReference>
<dbReference type="PROSITE" id="PS51787">
    <property type="entry name" value="LON_N"/>
    <property type="match status" value="1"/>
</dbReference>
<dbReference type="PANTHER" id="PTHR46732:SF8">
    <property type="entry name" value="ATP-DEPENDENT PROTEASE LA (LON) DOMAIN PROTEIN"/>
    <property type="match status" value="1"/>
</dbReference>
<dbReference type="Proteomes" id="UP000245469">
    <property type="component" value="Unassembled WGS sequence"/>
</dbReference>
<dbReference type="InterPro" id="IPR046336">
    <property type="entry name" value="Lon_prtase_N_sf"/>
</dbReference>
<evidence type="ECO:0000313" key="3">
    <source>
        <dbReference type="Proteomes" id="UP000245469"/>
    </source>
</evidence>
<dbReference type="AlphaFoldDB" id="A0A316A8U5"/>
<dbReference type="PANTHER" id="PTHR46732">
    <property type="entry name" value="ATP-DEPENDENT PROTEASE LA (LON) DOMAIN PROTEIN"/>
    <property type="match status" value="1"/>
</dbReference>
<evidence type="ECO:0000313" key="2">
    <source>
        <dbReference type="EMBL" id="PWJ53628.1"/>
    </source>
</evidence>
<gene>
    <name evidence="2" type="ORF">BXY45_11131</name>
</gene>
<dbReference type="Gene3D" id="1.20.58.1480">
    <property type="match status" value="1"/>
</dbReference>
<accession>A0A316A8U5</accession>